<organism evidence="3 4">
    <name type="scientific">Clohesyomyces aquaticus</name>
    <dbReference type="NCBI Taxonomy" id="1231657"/>
    <lineage>
        <taxon>Eukaryota</taxon>
        <taxon>Fungi</taxon>
        <taxon>Dikarya</taxon>
        <taxon>Ascomycota</taxon>
        <taxon>Pezizomycotina</taxon>
        <taxon>Dothideomycetes</taxon>
        <taxon>Pleosporomycetidae</taxon>
        <taxon>Pleosporales</taxon>
        <taxon>Lindgomycetaceae</taxon>
        <taxon>Clohesyomyces</taxon>
    </lineage>
</organism>
<evidence type="ECO:0000256" key="1">
    <source>
        <dbReference type="SAM" id="Coils"/>
    </source>
</evidence>
<keyword evidence="4" id="KW-1185">Reference proteome</keyword>
<dbReference type="GO" id="GO:0016579">
    <property type="term" value="P:protein deubiquitination"/>
    <property type="evidence" value="ECO:0007669"/>
    <property type="project" value="TreeGrafter"/>
</dbReference>
<dbReference type="InterPro" id="IPR055335">
    <property type="entry name" value="Ucp6/RUP1"/>
</dbReference>
<keyword evidence="1" id="KW-0175">Coiled coil</keyword>
<dbReference type="STRING" id="1231657.A0A1Y2A1A8"/>
<name>A0A1Y2A1A8_9PLEO</name>
<feature type="coiled-coil region" evidence="1">
    <location>
        <begin position="395"/>
        <end position="429"/>
    </location>
</feature>
<evidence type="ECO:0000313" key="3">
    <source>
        <dbReference type="EMBL" id="ORY16180.1"/>
    </source>
</evidence>
<feature type="coiled-coil region" evidence="1">
    <location>
        <begin position="469"/>
        <end position="503"/>
    </location>
</feature>
<reference evidence="3 4" key="1">
    <citation type="submission" date="2016-07" db="EMBL/GenBank/DDBJ databases">
        <title>Pervasive Adenine N6-methylation of Active Genes in Fungi.</title>
        <authorList>
            <consortium name="DOE Joint Genome Institute"/>
            <person name="Mondo S.J."/>
            <person name="Dannebaum R.O."/>
            <person name="Kuo R.C."/>
            <person name="Labutti K."/>
            <person name="Haridas S."/>
            <person name="Kuo A."/>
            <person name="Salamov A."/>
            <person name="Ahrendt S.R."/>
            <person name="Lipzen A."/>
            <person name="Sullivan W."/>
            <person name="Andreopoulos W.B."/>
            <person name="Clum A."/>
            <person name="Lindquist E."/>
            <person name="Daum C."/>
            <person name="Ramamoorthy G.K."/>
            <person name="Gryganskyi A."/>
            <person name="Culley D."/>
            <person name="Magnuson J.K."/>
            <person name="James T.Y."/>
            <person name="O'Malley M.A."/>
            <person name="Stajich J.E."/>
            <person name="Spatafora J.W."/>
            <person name="Visel A."/>
            <person name="Grigoriev I.V."/>
        </authorList>
    </citation>
    <scope>NUCLEOTIDE SEQUENCE [LARGE SCALE GENOMIC DNA]</scope>
    <source>
        <strain evidence="3 4">CBS 115471</strain>
    </source>
</reference>
<dbReference type="AlphaFoldDB" id="A0A1Y2A1A8"/>
<gene>
    <name evidence="3" type="ORF">BCR34DRAFT_611754</name>
</gene>
<dbReference type="PANTHER" id="PTHR39597">
    <property type="entry name" value="UBA DOMAIN-CONTAINING PROTEIN RUP1"/>
    <property type="match status" value="1"/>
</dbReference>
<feature type="compositionally biased region" description="Polar residues" evidence="2">
    <location>
        <begin position="116"/>
        <end position="130"/>
    </location>
</feature>
<dbReference type="OrthoDB" id="4489171at2759"/>
<evidence type="ECO:0000256" key="2">
    <source>
        <dbReference type="SAM" id="MobiDB-lite"/>
    </source>
</evidence>
<dbReference type="GO" id="GO:0005634">
    <property type="term" value="C:nucleus"/>
    <property type="evidence" value="ECO:0007669"/>
    <property type="project" value="TreeGrafter"/>
</dbReference>
<evidence type="ECO:0000313" key="4">
    <source>
        <dbReference type="Proteomes" id="UP000193144"/>
    </source>
</evidence>
<feature type="region of interest" description="Disordered" evidence="2">
    <location>
        <begin position="756"/>
        <end position="813"/>
    </location>
</feature>
<sequence>MSDEDVNSLCAFIDGQLSREDCRKLLRVSNNDVTQAINKFYDKSPSEIQEIIQGEAWDGSVFSADRYGQDGDSGVPSFRIDYAPGMEKYPHSGAPSRPPSRTSHRSGASGDVPLQSVETGPQESGVTGATTGAHFGPANRPYYENNQWALVPASTSAEVIPDAAPSQRKREEDGPVILKPVPTTDYLPALLTILHSIPLFRNALLAPAVPSSDYSVSGEWWKGHVPDKARTVDYGAGDDSASEIELLHETQRLMAFLDTSDRAYGSIDRLQSFDVFQKARESSPDDALAFLMAWGTAYQNHTPHAVLNAVLRNVFQAAGRNEESWMLDATIVHGDPKKELTIYDVLDESLFDTISGNAHIVDVSNVLILRLTAGSINASSLNCKFPATFFADRYLEKNKASVEAMSLEMKQYKEKITEIDNKAAKLKYTEDKETGKPLNSLKLLKASMFAFQSNDNDSGPESSNNTAILSQLQSIYDSVERKINALEEEKNKIRETLDGISSRFKGPIDDGTDSTTEANIVNSVEDTPLEEPLTSSYKLQGVSTRPGVYYLLHPDIKSDVPGAKQWWRMEYNTATTEAYIFRERVTLAQVLEKASSEHSSALLVYANEAAMSVTPAEVPPALGAFVKQDNLRFLEELQSDFEGAAGGIQQEGDWDNDKMNIADDYAHYGGSSNIGGSSNMSVFGNQFGPVNNFDTMSASQFHALNEKAPGRDDEEMSSTTLTPNTEVGDDAAAMEMREIDGGMGAWVDCSNASSETVGRDSMDVGGIQQQPQTVNMRDVEMGGTGASQQMDVDAEERPSVRHIESLEAERKGG</sequence>
<dbReference type="PANTHER" id="PTHR39597:SF1">
    <property type="entry name" value="UBA DOMAIN-CONTAINING PROTEIN RUP1"/>
    <property type="match status" value="1"/>
</dbReference>
<dbReference type="Proteomes" id="UP000193144">
    <property type="component" value="Unassembled WGS sequence"/>
</dbReference>
<evidence type="ECO:0008006" key="5">
    <source>
        <dbReference type="Google" id="ProtNLM"/>
    </source>
</evidence>
<dbReference type="Pfam" id="PF14555">
    <property type="entry name" value="UBA_4"/>
    <property type="match status" value="1"/>
</dbReference>
<comment type="caution">
    <text evidence="3">The sequence shown here is derived from an EMBL/GenBank/DDBJ whole genome shotgun (WGS) entry which is preliminary data.</text>
</comment>
<feature type="compositionally biased region" description="Basic and acidic residues" evidence="2">
    <location>
        <begin position="795"/>
        <end position="813"/>
    </location>
</feature>
<dbReference type="GO" id="GO:0005829">
    <property type="term" value="C:cytosol"/>
    <property type="evidence" value="ECO:0007669"/>
    <property type="project" value="TreeGrafter"/>
</dbReference>
<protein>
    <recommendedName>
        <fullName evidence="5">Ubiquitin interaction motif protein</fullName>
    </recommendedName>
</protein>
<proteinExistence type="predicted"/>
<accession>A0A1Y2A1A8</accession>
<dbReference type="EMBL" id="MCFA01000020">
    <property type="protein sequence ID" value="ORY16180.1"/>
    <property type="molecule type" value="Genomic_DNA"/>
</dbReference>
<feature type="region of interest" description="Disordered" evidence="2">
    <location>
        <begin position="68"/>
        <end position="133"/>
    </location>
</feature>